<evidence type="ECO:0000313" key="1">
    <source>
        <dbReference type="EMBL" id="MDP9837597.1"/>
    </source>
</evidence>
<dbReference type="Gene3D" id="2.40.10.270">
    <property type="entry name" value="Bacteriophage SPP1 head-tail adaptor protein"/>
    <property type="match status" value="1"/>
</dbReference>
<comment type="caution">
    <text evidence="1">The sequence shown here is derived from an EMBL/GenBank/DDBJ whole genome shotgun (WGS) entry which is preliminary data.</text>
</comment>
<gene>
    <name evidence="1" type="ORF">J2T09_002349</name>
</gene>
<dbReference type="InterPro" id="IPR008767">
    <property type="entry name" value="Phage_SPP1_head-tail_adaptor"/>
</dbReference>
<protein>
    <submittedName>
        <fullName evidence="1">SPP1 family predicted phage head-tail adaptor</fullName>
    </submittedName>
</protein>
<reference evidence="1 2" key="1">
    <citation type="submission" date="2023-07" db="EMBL/GenBank/DDBJ databases">
        <title>Sorghum-associated microbial communities from plants grown in Nebraska, USA.</title>
        <authorList>
            <person name="Schachtman D."/>
        </authorList>
    </citation>
    <scope>NUCLEOTIDE SEQUENCE [LARGE SCALE GENOMIC DNA]</scope>
    <source>
        <strain evidence="1 2">DS1307</strain>
    </source>
</reference>
<evidence type="ECO:0000313" key="2">
    <source>
        <dbReference type="Proteomes" id="UP001241472"/>
    </source>
</evidence>
<dbReference type="InterPro" id="IPR038666">
    <property type="entry name" value="SSP1_head-tail_sf"/>
</dbReference>
<organism evidence="1 2">
    <name type="scientific">Neorhizobium huautlense</name>
    <dbReference type="NCBI Taxonomy" id="67774"/>
    <lineage>
        <taxon>Bacteria</taxon>
        <taxon>Pseudomonadati</taxon>
        <taxon>Pseudomonadota</taxon>
        <taxon>Alphaproteobacteria</taxon>
        <taxon>Hyphomicrobiales</taxon>
        <taxon>Rhizobiaceae</taxon>
        <taxon>Rhizobium/Agrobacterium group</taxon>
        <taxon>Neorhizobium</taxon>
    </lineage>
</organism>
<dbReference type="Proteomes" id="UP001241472">
    <property type="component" value="Unassembled WGS sequence"/>
</dbReference>
<dbReference type="Pfam" id="PF05521">
    <property type="entry name" value="Phage_HCP"/>
    <property type="match status" value="1"/>
</dbReference>
<dbReference type="RefSeq" id="WP_306834464.1">
    <property type="nucleotide sequence ID" value="NZ_JAUSRF010000006.1"/>
</dbReference>
<name>A0ABT9PT03_9HYPH</name>
<accession>A0ABT9PT03</accession>
<proteinExistence type="predicted"/>
<keyword evidence="2" id="KW-1185">Reference proteome</keyword>
<dbReference type="EMBL" id="JAUSRF010000006">
    <property type="protein sequence ID" value="MDP9837597.1"/>
    <property type="molecule type" value="Genomic_DNA"/>
</dbReference>
<sequence length="119" mass="13047">MAPKLQAGDFKNRARFEARAVGDDGYGNPVSGDWEEKFKVWVALRPGGLSEAVVAARLEGTQVLNVYVRASTQTRQITSEWRMIVADHGVDREYAINAQPDGLTMPGFIYFQAKSGVAA</sequence>